<proteinExistence type="predicted"/>
<dbReference type="GO" id="GO:0032433">
    <property type="term" value="C:filopodium tip"/>
    <property type="evidence" value="ECO:0007669"/>
    <property type="project" value="EnsemblProtists"/>
</dbReference>
<dbReference type="PANTHER" id="PTHR11202:SF22">
    <property type="entry name" value="PROTEIN ENABLED"/>
    <property type="match status" value="1"/>
</dbReference>
<dbReference type="SUPFAM" id="SSF50729">
    <property type="entry name" value="PH domain-like"/>
    <property type="match status" value="1"/>
</dbReference>
<dbReference type="EMBL" id="GL883029">
    <property type="protein sequence ID" value="EGG13467.1"/>
    <property type="molecule type" value="Genomic_DNA"/>
</dbReference>
<dbReference type="InterPro" id="IPR011993">
    <property type="entry name" value="PH-like_dom_sf"/>
</dbReference>
<dbReference type="GeneID" id="14866224"/>
<dbReference type="GO" id="GO:0043327">
    <property type="term" value="P:chemotaxis to cAMP"/>
    <property type="evidence" value="ECO:0007669"/>
    <property type="project" value="EnsemblProtists"/>
</dbReference>
<dbReference type="GO" id="GO:0097203">
    <property type="term" value="C:phagocytic cup lip"/>
    <property type="evidence" value="ECO:0007669"/>
    <property type="project" value="EnsemblProtists"/>
</dbReference>
<dbReference type="GO" id="GO:0006911">
    <property type="term" value="P:phagocytosis, engulfment"/>
    <property type="evidence" value="ECO:0007669"/>
    <property type="project" value="EnsemblProtists"/>
</dbReference>
<dbReference type="Pfam" id="PF02205">
    <property type="entry name" value="WH2"/>
    <property type="match status" value="1"/>
</dbReference>
<dbReference type="GO" id="GO:0044351">
    <property type="term" value="P:macropinocytosis"/>
    <property type="evidence" value="ECO:0007669"/>
    <property type="project" value="EnsemblProtists"/>
</dbReference>
<dbReference type="PANTHER" id="PTHR11202">
    <property type="entry name" value="SPROUTY-RELATED, EVH1 DOMAIN-CONTAINING PROTEIN FAMILY MEMBER"/>
    <property type="match status" value="1"/>
</dbReference>
<dbReference type="KEGG" id="dfa:DFA_11228"/>
<dbReference type="InterPro" id="IPR000697">
    <property type="entry name" value="WH1/EVH1_dom"/>
</dbReference>
<reference evidence="5" key="1">
    <citation type="journal article" date="2011" name="Genome Res.">
        <title>Phylogeny-wide analysis of social amoeba genomes highlights ancient origins for complex intercellular communication.</title>
        <authorList>
            <person name="Heidel A.J."/>
            <person name="Lawal H.M."/>
            <person name="Felder M."/>
            <person name="Schilde C."/>
            <person name="Helps N.R."/>
            <person name="Tunggal B."/>
            <person name="Rivero F."/>
            <person name="John U."/>
            <person name="Schleicher M."/>
            <person name="Eichinger L."/>
            <person name="Platzer M."/>
            <person name="Noegel A.A."/>
            <person name="Schaap P."/>
            <person name="Gloeckner G."/>
        </authorList>
    </citation>
    <scope>NUCLEOTIDE SEQUENCE [LARGE SCALE GENOMIC DNA]</scope>
    <source>
        <strain evidence="5">SH3</strain>
    </source>
</reference>
<feature type="domain" description="WH2" evidence="3">
    <location>
        <begin position="197"/>
        <end position="216"/>
    </location>
</feature>
<evidence type="ECO:0000313" key="4">
    <source>
        <dbReference type="EMBL" id="EGG13467.1"/>
    </source>
</evidence>
<feature type="domain" description="WH1" evidence="2">
    <location>
        <begin position="1"/>
        <end position="112"/>
    </location>
</feature>
<keyword evidence="5" id="KW-1185">Reference proteome</keyword>
<dbReference type="GO" id="GO:0030041">
    <property type="term" value="P:actin filament polymerization"/>
    <property type="evidence" value="ECO:0007669"/>
    <property type="project" value="EnsemblProtists"/>
</dbReference>
<dbReference type="GO" id="GO:0006972">
    <property type="term" value="P:hyperosmotic response"/>
    <property type="evidence" value="ECO:0007669"/>
    <property type="project" value="EnsemblProtists"/>
</dbReference>
<dbReference type="GO" id="GO:0044354">
    <property type="term" value="C:macropinosome"/>
    <property type="evidence" value="ECO:0007669"/>
    <property type="project" value="EnsemblProtists"/>
</dbReference>
<dbReference type="InterPro" id="IPR003124">
    <property type="entry name" value="WH2_dom"/>
</dbReference>
<dbReference type="Pfam" id="PF00568">
    <property type="entry name" value="WH1"/>
    <property type="match status" value="1"/>
</dbReference>
<name>F4QFL4_CACFS</name>
<evidence type="ECO:0000259" key="3">
    <source>
        <dbReference type="PROSITE" id="PS51082"/>
    </source>
</evidence>
<feature type="compositionally biased region" description="Low complexity" evidence="1">
    <location>
        <begin position="277"/>
        <end position="290"/>
    </location>
</feature>
<dbReference type="Gene3D" id="2.30.29.30">
    <property type="entry name" value="Pleckstrin-homology domain (PH domain)/Phosphotyrosine-binding domain (PTB)"/>
    <property type="match status" value="1"/>
</dbReference>
<dbReference type="GO" id="GO:0031589">
    <property type="term" value="P:cell-substrate adhesion"/>
    <property type="evidence" value="ECO:0007669"/>
    <property type="project" value="EnsemblProtists"/>
</dbReference>
<feature type="compositionally biased region" description="Gly residues" evidence="1">
    <location>
        <begin position="255"/>
        <end position="264"/>
    </location>
</feature>
<dbReference type="GO" id="GO:0050922">
    <property type="term" value="P:negative regulation of chemotaxis"/>
    <property type="evidence" value="ECO:0007669"/>
    <property type="project" value="EnsemblProtists"/>
</dbReference>
<dbReference type="CDD" id="cd22062">
    <property type="entry name" value="WH2_DdVASP-like"/>
    <property type="match status" value="1"/>
</dbReference>
<dbReference type="GO" id="GO:0005938">
    <property type="term" value="C:cell cortex"/>
    <property type="evidence" value="ECO:0007669"/>
    <property type="project" value="EnsemblProtists"/>
</dbReference>
<dbReference type="GO" id="GO:0003779">
    <property type="term" value="F:actin binding"/>
    <property type="evidence" value="ECO:0007669"/>
    <property type="project" value="InterPro"/>
</dbReference>
<dbReference type="GO" id="GO:0005829">
    <property type="term" value="C:cytosol"/>
    <property type="evidence" value="ECO:0007669"/>
    <property type="project" value="EnsemblProtists"/>
</dbReference>
<dbReference type="GO" id="GO:0031252">
    <property type="term" value="C:cell leading edge"/>
    <property type="evidence" value="ECO:0007669"/>
    <property type="project" value="EnsemblProtists"/>
</dbReference>
<dbReference type="Proteomes" id="UP000007797">
    <property type="component" value="Unassembled WGS sequence"/>
</dbReference>
<accession>F4QFL4</accession>
<organism evidence="4 5">
    <name type="scientific">Cavenderia fasciculata</name>
    <name type="common">Slime mold</name>
    <name type="synonym">Dictyostelium fasciculatum</name>
    <dbReference type="NCBI Taxonomy" id="261658"/>
    <lineage>
        <taxon>Eukaryota</taxon>
        <taxon>Amoebozoa</taxon>
        <taxon>Evosea</taxon>
        <taxon>Eumycetozoa</taxon>
        <taxon>Dictyostelia</taxon>
        <taxon>Acytosteliales</taxon>
        <taxon>Cavenderiaceae</taxon>
        <taxon>Cavenderia</taxon>
    </lineage>
</organism>
<sequence>MAMIEVHIFTGRAQVFTFSPAASNWVPSSNTPATLLMYHHQGNNTYRVIGRASEDLNNILVNFSVTKDVVYKRASENFHTFSDQRTHYGINFVSRDEAEAFGSGFENVLKSVKGGAPAPAPVAAAPPVPQPQPVVAAKPQPAAPPARPQSTVLNKPPAPPAGGPPVPPPSAPAPPKPPAPPGPPPPPPVSKPAGGQGRSALLGSIEGFSKGALKKTVTVDKSSPLVANGPAAPPASGGGGAPAGGAPAGGAPKPMGGGGGGGGNMMAEMLAKRNNMKKAAAAEPTESSAPAPAPVHVPIPKKGNPSPLICQTRTKTSCLCSQAKTTSNCQPSKKELQKMKEEIIDALKN</sequence>
<dbReference type="PROSITE" id="PS51082">
    <property type="entry name" value="WH2"/>
    <property type="match status" value="1"/>
</dbReference>
<dbReference type="OrthoDB" id="31170at2759"/>
<feature type="region of interest" description="Disordered" evidence="1">
    <location>
        <begin position="116"/>
        <end position="201"/>
    </location>
</feature>
<evidence type="ECO:0000313" key="5">
    <source>
        <dbReference type="Proteomes" id="UP000007797"/>
    </source>
</evidence>
<dbReference type="AlphaFoldDB" id="F4QFL4"/>
<feature type="compositionally biased region" description="Pro residues" evidence="1">
    <location>
        <begin position="156"/>
        <end position="190"/>
    </location>
</feature>
<gene>
    <name evidence="4" type="primary">vasP</name>
    <name evidence="4" type="ORF">DFA_11228</name>
</gene>
<feature type="compositionally biased region" description="Pro residues" evidence="1">
    <location>
        <begin position="118"/>
        <end position="132"/>
    </location>
</feature>
<feature type="compositionally biased region" description="Gly residues" evidence="1">
    <location>
        <begin position="236"/>
        <end position="248"/>
    </location>
</feature>
<evidence type="ECO:0000256" key="1">
    <source>
        <dbReference type="SAM" id="MobiDB-lite"/>
    </source>
</evidence>
<feature type="region of interest" description="Disordered" evidence="1">
    <location>
        <begin position="223"/>
        <end position="308"/>
    </location>
</feature>
<dbReference type="GO" id="GO:0046847">
    <property type="term" value="P:filopodium assembly"/>
    <property type="evidence" value="ECO:0007669"/>
    <property type="project" value="EnsemblProtists"/>
</dbReference>
<protein>
    <submittedName>
        <fullName evidence="4">Vasodilator-stimulated phosphoprotein</fullName>
    </submittedName>
</protein>
<dbReference type="OMA" id="RTHFGIN"/>
<dbReference type="GO" id="GO:0045010">
    <property type="term" value="P:actin nucleation"/>
    <property type="evidence" value="ECO:0007669"/>
    <property type="project" value="EnsemblProtists"/>
</dbReference>
<dbReference type="GO" id="GO:0072697">
    <property type="term" value="P:protein localization to cell cortex"/>
    <property type="evidence" value="ECO:0007669"/>
    <property type="project" value="EnsemblProtists"/>
</dbReference>
<dbReference type="RefSeq" id="XP_004350171.1">
    <property type="nucleotide sequence ID" value="XM_004350121.1"/>
</dbReference>
<dbReference type="GO" id="GO:0051017">
    <property type="term" value="P:actin filament bundle assembly"/>
    <property type="evidence" value="ECO:0007669"/>
    <property type="project" value="EnsemblProtists"/>
</dbReference>
<dbReference type="SMART" id="SM00461">
    <property type="entry name" value="WH1"/>
    <property type="match status" value="1"/>
</dbReference>
<evidence type="ECO:0000259" key="2">
    <source>
        <dbReference type="PROSITE" id="PS50229"/>
    </source>
</evidence>
<dbReference type="STRING" id="1054147.F4QFL4"/>
<dbReference type="PROSITE" id="PS50229">
    <property type="entry name" value="WH1"/>
    <property type="match status" value="1"/>
</dbReference>